<feature type="transmembrane region" description="Helical" evidence="2">
    <location>
        <begin position="63"/>
        <end position="84"/>
    </location>
</feature>
<keyword evidence="2" id="KW-1133">Transmembrane helix</keyword>
<feature type="compositionally biased region" description="Polar residues" evidence="1">
    <location>
        <begin position="732"/>
        <end position="743"/>
    </location>
</feature>
<feature type="transmembrane region" description="Helical" evidence="2">
    <location>
        <begin position="16"/>
        <end position="38"/>
    </location>
</feature>
<evidence type="ECO:0000256" key="2">
    <source>
        <dbReference type="SAM" id="Phobius"/>
    </source>
</evidence>
<evidence type="ECO:0000259" key="3">
    <source>
        <dbReference type="Pfam" id="PF20163"/>
    </source>
</evidence>
<dbReference type="PANTHER" id="PTHR35395:SF1">
    <property type="entry name" value="DUF6536 DOMAIN-CONTAINING PROTEIN"/>
    <property type="match status" value="1"/>
</dbReference>
<keyword evidence="2" id="KW-0812">Transmembrane</keyword>
<evidence type="ECO:0000313" key="5">
    <source>
        <dbReference type="Proteomes" id="UP001187682"/>
    </source>
</evidence>
<feature type="domain" description="DUF6536" evidence="3">
    <location>
        <begin position="12"/>
        <end position="164"/>
    </location>
</feature>
<feature type="transmembrane region" description="Helical" evidence="2">
    <location>
        <begin position="123"/>
        <end position="140"/>
    </location>
</feature>
<feature type="region of interest" description="Disordered" evidence="1">
    <location>
        <begin position="800"/>
        <end position="819"/>
    </location>
</feature>
<comment type="caution">
    <text evidence="4">The sequence shown here is derived from an EMBL/GenBank/DDBJ whole genome shotgun (WGS) entry which is preliminary data.</text>
</comment>
<dbReference type="EMBL" id="ONZQ02000010">
    <property type="protein sequence ID" value="SPO04312.1"/>
    <property type="molecule type" value="Genomic_DNA"/>
</dbReference>
<feature type="transmembrane region" description="Helical" evidence="2">
    <location>
        <begin position="468"/>
        <end position="497"/>
    </location>
</feature>
<proteinExistence type="predicted"/>
<dbReference type="InterPro" id="IPR046623">
    <property type="entry name" value="DUF6536"/>
</dbReference>
<dbReference type="PANTHER" id="PTHR35395">
    <property type="entry name" value="DUF6536 DOMAIN-CONTAINING PROTEIN"/>
    <property type="match status" value="1"/>
</dbReference>
<sequence length="1084" mass="119169">MAGHSKSRATGWRQPAIVNTILLAFLSLGLFITTFFAGNETQSYTINLLFYAGDCETTRLLDLGIHLALNIVATLTFSSSIFFMQVLNSPTREEVDAAHAKGKSVEIGVPSLSNLLGLSRFKGFTWVVLAVFSLPVHLLFNSAVFQTDFHGKSWNLTVAAEPFVDGAGFFLPGASLAIPGFDEGYGGTVDVAEFLNESSPAVAMFRTTASTVGTWKRLDAATCRGEYLRCNPRQDFKDVVLVVNTDGEDNTLGWTRTEVFDMGSRAAAQWDRFVPAEELNSLWFSATCEMAMEPGIGPGACTNSCGRALGSDFSLGNDSKVELMGQGATWVIPFQDRQVEPGGESLSDLSREGFRFDRFNNLEVRYCLAQEFQQTCKLGASPLLLGISALCVGIVATQCLFVLRSLSADLLVTPGDAIASFISDPDPTTEGMSTLSFQDRTSPLSRLWKKRAGLALSGPREWSRRPKYAGATIPAATWLLTYLFLSGSLVTLAFSYFRFGMRALIPGSFAHSPENGHMRSMDVPDGAFILALLMGNKTQVFLATSYYLYNALLTRFMAEREWNAYSLAYQALRVTSPKGSQTSTHRLQLPYKLGVPLIVIASLLHWTLSNTYYLSIFEEGYFGSDRKGLRDIEDDVGLAPDTTITLSYSVKALLGISIVSFVLMLIPVLIAFTKLRGDMVISGANSRVISAACHPRLFVNVASVNFRSPWSDGEKGGLTIASPRSPRDTRSLYRSRTMSNARSVEQDNWPLSNWAQDTPNASAVPPSPYWPRSPTDVGGGYRSRAMSEATVRVSQVDAQGLSFPPSPYGIRSPGDRRSMMYRPRTMSESTERRPSQVMIHDGQRLMPPPSPYDPRSPGEGGMTYRPRSMSGASEGRPYGIMTNENQSLTPPYPYDRTHADPYHQPPTSEFTEGRRPSDRPPSEWGKQKFEPNHDHGAPPKSASLEPPPAPWVDSFSEEGMSPLVQKNRLTESRRRETGLRIITPASPTHRKLPWSAETDPLSTPATPRLHSAVPQFIEKEGSAREKGLRKLAQRKLRWGAMAALDRYTSPHMFSEKAPAGSDGRLGFGSVECGVSTPEVGRFYD</sequence>
<feature type="transmembrane region" description="Helical" evidence="2">
    <location>
        <begin position="589"/>
        <end position="608"/>
    </location>
</feature>
<dbReference type="AlphaFoldDB" id="A0AAE8N1N8"/>
<dbReference type="Proteomes" id="UP001187682">
    <property type="component" value="Unassembled WGS sequence"/>
</dbReference>
<feature type="region of interest" description="Disordered" evidence="1">
    <location>
        <begin position="824"/>
        <end position="959"/>
    </location>
</feature>
<feature type="transmembrane region" description="Helical" evidence="2">
    <location>
        <begin position="383"/>
        <end position="403"/>
    </location>
</feature>
<dbReference type="Pfam" id="PF20163">
    <property type="entry name" value="DUF6536"/>
    <property type="match status" value="1"/>
</dbReference>
<organism evidence="4 5">
    <name type="scientific">Cephalotrichum gorgonifer</name>
    <dbReference type="NCBI Taxonomy" id="2041049"/>
    <lineage>
        <taxon>Eukaryota</taxon>
        <taxon>Fungi</taxon>
        <taxon>Dikarya</taxon>
        <taxon>Ascomycota</taxon>
        <taxon>Pezizomycotina</taxon>
        <taxon>Sordariomycetes</taxon>
        <taxon>Hypocreomycetidae</taxon>
        <taxon>Microascales</taxon>
        <taxon>Microascaceae</taxon>
        <taxon>Cephalotrichum</taxon>
    </lineage>
</organism>
<reference evidence="4" key="1">
    <citation type="submission" date="2018-03" db="EMBL/GenBank/DDBJ databases">
        <authorList>
            <person name="Guldener U."/>
        </authorList>
    </citation>
    <scope>NUCLEOTIDE SEQUENCE</scope>
</reference>
<accession>A0AAE8N1N8</accession>
<name>A0AAE8N1N8_9PEZI</name>
<keyword evidence="2" id="KW-0472">Membrane</keyword>
<feature type="transmembrane region" description="Helical" evidence="2">
    <location>
        <begin position="652"/>
        <end position="672"/>
    </location>
</feature>
<protein>
    <recommendedName>
        <fullName evidence="3">DUF6536 domain-containing protein</fullName>
    </recommendedName>
</protein>
<feature type="region of interest" description="Disordered" evidence="1">
    <location>
        <begin position="715"/>
        <end position="771"/>
    </location>
</feature>
<feature type="compositionally biased region" description="Basic and acidic residues" evidence="1">
    <location>
        <begin position="911"/>
        <end position="937"/>
    </location>
</feature>
<gene>
    <name evidence="4" type="ORF">DNG_06995</name>
</gene>
<feature type="compositionally biased region" description="Polar residues" evidence="1">
    <location>
        <begin position="749"/>
        <end position="761"/>
    </location>
</feature>
<keyword evidence="5" id="KW-1185">Reference proteome</keyword>
<evidence type="ECO:0000313" key="4">
    <source>
        <dbReference type="EMBL" id="SPO04312.1"/>
    </source>
</evidence>
<feature type="transmembrane region" description="Helical" evidence="2">
    <location>
        <begin position="527"/>
        <end position="549"/>
    </location>
</feature>
<evidence type="ECO:0000256" key="1">
    <source>
        <dbReference type="SAM" id="MobiDB-lite"/>
    </source>
</evidence>